<keyword evidence="2" id="KW-1185">Reference proteome</keyword>
<dbReference type="InterPro" id="IPR050587">
    <property type="entry name" value="GNT1/Glycosyltrans_8"/>
</dbReference>
<comment type="caution">
    <text evidence="1">The sequence shown here is derived from an EMBL/GenBank/DDBJ whole genome shotgun (WGS) entry which is preliminary data.</text>
</comment>
<dbReference type="PANTHER" id="PTHR11183">
    <property type="entry name" value="GLYCOGENIN SUBFAMILY MEMBER"/>
    <property type="match status" value="1"/>
</dbReference>
<dbReference type="SUPFAM" id="SSF53448">
    <property type="entry name" value="Nucleotide-diphospho-sugar transferases"/>
    <property type="match status" value="1"/>
</dbReference>
<dbReference type="Proteomes" id="UP001189429">
    <property type="component" value="Unassembled WGS sequence"/>
</dbReference>
<protein>
    <submittedName>
        <fullName evidence="1">Uncharacterized protein</fullName>
    </submittedName>
</protein>
<dbReference type="InterPro" id="IPR029044">
    <property type="entry name" value="Nucleotide-diphossugar_trans"/>
</dbReference>
<dbReference type="EMBL" id="CAUYUJ010015945">
    <property type="protein sequence ID" value="CAK0860007.1"/>
    <property type="molecule type" value="Genomic_DNA"/>
</dbReference>
<proteinExistence type="predicted"/>
<gene>
    <name evidence="1" type="ORF">PCOR1329_LOCUS49134</name>
</gene>
<reference evidence="1" key="1">
    <citation type="submission" date="2023-10" db="EMBL/GenBank/DDBJ databases">
        <authorList>
            <person name="Chen Y."/>
            <person name="Shah S."/>
            <person name="Dougan E. K."/>
            <person name="Thang M."/>
            <person name="Chan C."/>
        </authorList>
    </citation>
    <scope>NUCLEOTIDE SEQUENCE [LARGE SCALE GENOMIC DNA]</scope>
</reference>
<dbReference type="Gene3D" id="3.90.550.10">
    <property type="entry name" value="Spore Coat Polysaccharide Biosynthesis Protein SpsA, Chain A"/>
    <property type="match status" value="1"/>
</dbReference>
<evidence type="ECO:0000313" key="1">
    <source>
        <dbReference type="EMBL" id="CAK0860007.1"/>
    </source>
</evidence>
<accession>A0ABN9UJR1</accession>
<sequence>MQPSRDVFAEMMAQVPKLGSHDGGDTGFLNSFFPSWYEWSSQHRLPFRYNALRTMYWFTHKNPGYWEAIKPIKILHFCSSPKFGGERQGQGSKEASLISKRFPRTSQECLRRGRVSLVSGPFFSQNQAIGTAHDPQKIRGKSASGAQAVPVGMGIGGTMRGLRKAAPLWPWPLLVAAKKPWDAQAKKGDLEQVWWEHYLRSQMAF</sequence>
<name>A0ABN9UJR1_9DINO</name>
<organism evidence="1 2">
    <name type="scientific">Prorocentrum cordatum</name>
    <dbReference type="NCBI Taxonomy" id="2364126"/>
    <lineage>
        <taxon>Eukaryota</taxon>
        <taxon>Sar</taxon>
        <taxon>Alveolata</taxon>
        <taxon>Dinophyceae</taxon>
        <taxon>Prorocentrales</taxon>
        <taxon>Prorocentraceae</taxon>
        <taxon>Prorocentrum</taxon>
    </lineage>
</organism>
<evidence type="ECO:0000313" key="2">
    <source>
        <dbReference type="Proteomes" id="UP001189429"/>
    </source>
</evidence>